<accession>W1YQ85</accession>
<dbReference type="EMBL" id="AZMM01002686">
    <property type="protein sequence ID" value="ETJ43319.1"/>
    <property type="molecule type" value="Genomic_DNA"/>
</dbReference>
<reference evidence="1" key="1">
    <citation type="submission" date="2013-12" db="EMBL/GenBank/DDBJ databases">
        <title>A Varibaculum cambriense genome reconstructed from a premature infant gut community with otherwise low bacterial novelty that shifts toward anaerobic metabolism during the third week of life.</title>
        <authorList>
            <person name="Brown C.T."/>
            <person name="Sharon I."/>
            <person name="Thomas B.C."/>
            <person name="Castelle C.J."/>
            <person name="Morowitz M.J."/>
            <person name="Banfield J.F."/>
        </authorList>
    </citation>
    <scope>NUCLEOTIDE SEQUENCE</scope>
</reference>
<organism evidence="1">
    <name type="scientific">human gut metagenome</name>
    <dbReference type="NCBI Taxonomy" id="408170"/>
    <lineage>
        <taxon>unclassified sequences</taxon>
        <taxon>metagenomes</taxon>
        <taxon>organismal metagenomes</taxon>
    </lineage>
</organism>
<comment type="caution">
    <text evidence="1">The sequence shown here is derived from an EMBL/GenBank/DDBJ whole genome shotgun (WGS) entry which is preliminary data.</text>
</comment>
<name>W1YQ85_9ZZZZ</name>
<sequence>FLLPFDLHVLGLPPAFNLSHDQTLQFKSLMLKEIKLRNELRVHS</sequence>
<protein>
    <submittedName>
        <fullName evidence="1">Uncharacterized protein</fullName>
    </submittedName>
</protein>
<evidence type="ECO:0000313" key="1">
    <source>
        <dbReference type="EMBL" id="ETJ43319.1"/>
    </source>
</evidence>
<feature type="non-terminal residue" evidence="1">
    <location>
        <position position="1"/>
    </location>
</feature>
<gene>
    <name evidence="1" type="ORF">Q604_UNBC02686G0001</name>
</gene>
<proteinExistence type="predicted"/>
<dbReference type="AlphaFoldDB" id="W1YQ85"/>